<dbReference type="GO" id="GO:0022857">
    <property type="term" value="F:transmembrane transporter activity"/>
    <property type="evidence" value="ECO:0007669"/>
    <property type="project" value="InterPro"/>
</dbReference>
<proteinExistence type="inferred from homology"/>
<comment type="subcellular location">
    <subcellularLocation>
        <location evidence="1">Cell membrane</location>
        <topology evidence="1">Single-pass membrane protein</topology>
    </subcellularLocation>
    <subcellularLocation>
        <location evidence="7">Cell membrane</location>
        <topology evidence="7">Single-pass type II membrane protein</topology>
    </subcellularLocation>
</comment>
<protein>
    <submittedName>
        <fullName evidence="8">Biopolymer transporter ExbD</fullName>
    </submittedName>
</protein>
<evidence type="ECO:0000256" key="3">
    <source>
        <dbReference type="ARBA" id="ARBA00022475"/>
    </source>
</evidence>
<keyword evidence="7" id="KW-0653">Protein transport</keyword>
<evidence type="ECO:0000313" key="9">
    <source>
        <dbReference type="Proteomes" id="UP000651057"/>
    </source>
</evidence>
<keyword evidence="7" id="KW-0813">Transport</keyword>
<dbReference type="RefSeq" id="WP_201919042.1">
    <property type="nucleotide sequence ID" value="NZ_BAABAX010000005.1"/>
</dbReference>
<dbReference type="PANTHER" id="PTHR30558:SF3">
    <property type="entry name" value="BIOPOLYMER TRANSPORT PROTEIN EXBD-RELATED"/>
    <property type="match status" value="1"/>
</dbReference>
<evidence type="ECO:0000313" key="8">
    <source>
        <dbReference type="EMBL" id="MBL0683751.1"/>
    </source>
</evidence>
<keyword evidence="3" id="KW-1003">Cell membrane</keyword>
<dbReference type="Proteomes" id="UP000651057">
    <property type="component" value="Unassembled WGS sequence"/>
</dbReference>
<name>A0A936ZWW5_9FLAO</name>
<dbReference type="GO" id="GO:0005886">
    <property type="term" value="C:plasma membrane"/>
    <property type="evidence" value="ECO:0007669"/>
    <property type="project" value="UniProtKB-SubCell"/>
</dbReference>
<evidence type="ECO:0000256" key="1">
    <source>
        <dbReference type="ARBA" id="ARBA00004162"/>
    </source>
</evidence>
<organism evidence="8 9">
    <name type="scientific">Aquimarina mytili</name>
    <dbReference type="NCBI Taxonomy" id="874423"/>
    <lineage>
        <taxon>Bacteria</taxon>
        <taxon>Pseudomonadati</taxon>
        <taxon>Bacteroidota</taxon>
        <taxon>Flavobacteriia</taxon>
        <taxon>Flavobacteriales</taxon>
        <taxon>Flavobacteriaceae</taxon>
        <taxon>Aquimarina</taxon>
    </lineage>
</organism>
<dbReference type="InterPro" id="IPR003400">
    <property type="entry name" value="ExbD"/>
</dbReference>
<keyword evidence="5" id="KW-1133">Transmembrane helix</keyword>
<evidence type="ECO:0000256" key="4">
    <source>
        <dbReference type="ARBA" id="ARBA00022692"/>
    </source>
</evidence>
<evidence type="ECO:0000256" key="5">
    <source>
        <dbReference type="ARBA" id="ARBA00022989"/>
    </source>
</evidence>
<sequence>MNRRLAPSVNAGSMADIAFLLLIFFLVTTTIQSDSGINKKLPPPLNLERGTFIKKKNLFEVELNRYNQLMVEGELMELSDLKEKAIAFLDNGGGSGIDYCGYCKGDKDLTSSDNPDKAVISLKSSRKTNYATFIAVQNELIGAYTFLRNREAKRLFGKTYSDLEYDLKDVNYLGNQANLKKRIRKIRAMYPQKIVEAELLE</sequence>
<dbReference type="PANTHER" id="PTHR30558">
    <property type="entry name" value="EXBD MEMBRANE COMPONENT OF PMF-DRIVEN MACROMOLECULE IMPORT SYSTEM"/>
    <property type="match status" value="1"/>
</dbReference>
<evidence type="ECO:0000256" key="6">
    <source>
        <dbReference type="ARBA" id="ARBA00023136"/>
    </source>
</evidence>
<dbReference type="Pfam" id="PF02472">
    <property type="entry name" value="ExbD"/>
    <property type="match status" value="1"/>
</dbReference>
<evidence type="ECO:0000256" key="2">
    <source>
        <dbReference type="ARBA" id="ARBA00005811"/>
    </source>
</evidence>
<dbReference type="GO" id="GO:0015031">
    <property type="term" value="P:protein transport"/>
    <property type="evidence" value="ECO:0007669"/>
    <property type="project" value="UniProtKB-KW"/>
</dbReference>
<dbReference type="EMBL" id="JAERQJ010000003">
    <property type="protein sequence ID" value="MBL0683751.1"/>
    <property type="molecule type" value="Genomic_DNA"/>
</dbReference>
<keyword evidence="9" id="KW-1185">Reference proteome</keyword>
<keyword evidence="4 7" id="KW-0812">Transmembrane</keyword>
<comment type="similarity">
    <text evidence="2 7">Belongs to the ExbD/TolR family.</text>
</comment>
<comment type="caution">
    <text evidence="8">The sequence shown here is derived from an EMBL/GenBank/DDBJ whole genome shotgun (WGS) entry which is preliminary data.</text>
</comment>
<accession>A0A936ZWW5</accession>
<dbReference type="AlphaFoldDB" id="A0A936ZWW5"/>
<gene>
    <name evidence="8" type="ORF">JJQ60_09505</name>
</gene>
<reference evidence="8" key="1">
    <citation type="submission" date="2021-01" db="EMBL/GenBank/DDBJ databases">
        <authorList>
            <person name="Zhong Y.L."/>
        </authorList>
    </citation>
    <scope>NUCLEOTIDE SEQUENCE</scope>
    <source>
        <strain evidence="8">KCTC 23302</strain>
    </source>
</reference>
<evidence type="ECO:0000256" key="7">
    <source>
        <dbReference type="RuleBase" id="RU003879"/>
    </source>
</evidence>
<keyword evidence="6" id="KW-0472">Membrane</keyword>